<evidence type="ECO:0000313" key="4">
    <source>
        <dbReference type="Proteomes" id="UP001154282"/>
    </source>
</evidence>
<dbReference type="EMBL" id="CAMGYJ010000002">
    <property type="protein sequence ID" value="CAI0373984.1"/>
    <property type="molecule type" value="Genomic_DNA"/>
</dbReference>
<dbReference type="Gene3D" id="1.10.245.10">
    <property type="entry name" value="SWIB/MDM2 domain"/>
    <property type="match status" value="2"/>
</dbReference>
<proteinExistence type="predicted"/>
<name>A0AAV0GMT3_9ROSI</name>
<dbReference type="PANTHER" id="PTHR13844">
    <property type="entry name" value="SWI/SNF-RELATED MATRIX-ASSOCIATED ACTIN-DEPENDENT REGULATOR OF CHROMATIN SUBFAMILY D"/>
    <property type="match status" value="1"/>
</dbReference>
<dbReference type="Proteomes" id="UP001154282">
    <property type="component" value="Unassembled WGS sequence"/>
</dbReference>
<dbReference type="InterPro" id="IPR019835">
    <property type="entry name" value="SWIB_domain"/>
</dbReference>
<feature type="compositionally biased region" description="Pro residues" evidence="1">
    <location>
        <begin position="328"/>
        <end position="346"/>
    </location>
</feature>
<dbReference type="CDD" id="cd10567">
    <property type="entry name" value="SWIB-MDM2_like"/>
    <property type="match status" value="2"/>
</dbReference>
<keyword evidence="4" id="KW-1185">Reference proteome</keyword>
<feature type="compositionally biased region" description="Low complexity" evidence="1">
    <location>
        <begin position="154"/>
        <end position="169"/>
    </location>
</feature>
<evidence type="ECO:0000313" key="3">
    <source>
        <dbReference type="EMBL" id="CAI0373984.1"/>
    </source>
</evidence>
<dbReference type="PROSITE" id="PS51925">
    <property type="entry name" value="SWIB_MDM2"/>
    <property type="match status" value="2"/>
</dbReference>
<dbReference type="Pfam" id="PF02201">
    <property type="entry name" value="SWIB"/>
    <property type="match status" value="2"/>
</dbReference>
<feature type="region of interest" description="Disordered" evidence="1">
    <location>
        <begin position="64"/>
        <end position="187"/>
    </location>
</feature>
<evidence type="ECO:0000256" key="1">
    <source>
        <dbReference type="SAM" id="MobiDB-lite"/>
    </source>
</evidence>
<feature type="region of interest" description="Disordered" evidence="1">
    <location>
        <begin position="306"/>
        <end position="366"/>
    </location>
</feature>
<gene>
    <name evidence="3" type="ORF">LITE_LOCUS2</name>
</gene>
<dbReference type="InterPro" id="IPR003121">
    <property type="entry name" value="SWIB_MDM2_domain"/>
</dbReference>
<organism evidence="3 4">
    <name type="scientific">Linum tenue</name>
    <dbReference type="NCBI Taxonomy" id="586396"/>
    <lineage>
        <taxon>Eukaryota</taxon>
        <taxon>Viridiplantae</taxon>
        <taxon>Streptophyta</taxon>
        <taxon>Embryophyta</taxon>
        <taxon>Tracheophyta</taxon>
        <taxon>Spermatophyta</taxon>
        <taxon>Magnoliopsida</taxon>
        <taxon>eudicotyledons</taxon>
        <taxon>Gunneridae</taxon>
        <taxon>Pentapetalae</taxon>
        <taxon>rosids</taxon>
        <taxon>fabids</taxon>
        <taxon>Malpighiales</taxon>
        <taxon>Linaceae</taxon>
        <taxon>Linum</taxon>
    </lineage>
</organism>
<sequence>MSEREISQALHSLLHDYSTSQSQSSAAGPLTSMAAVVHHLQSKLGVDLSPKLDFIRSQLQQLLFQQPHPPPPPPHHHQQQQPFPPPPPSYKDRYAPHQTTPNFLLSSGYPPTHQTPNFLLSSGYPPPPHQHQHQQPFPPPSYNDRYAPQQTPNFFLSSGFPPSHSPGSFNLESPAPAGAPLESPKERGEPHVGLMRYTHLLLIVLLNVARLICSNKGKRKGGAGGLNKLCGVSPELQVVVGHSTLPRTEIVKQLWVYIRKHNLQDPSNKRKIICDDALRVVFETDCTDMFKMNKLLSKHILRLDPASEASSKKPKVEDEEQDTQAAPAPAPAPAPEPEPEPAPAPTPAEIEDEDKESQDTQDAAAPSVGISEELANFFGVGERVMLQSEICTRLWEYINANNLEDLVNPTVIVCDSKLQELFGCQSFPAAKLMEVLSRQHIFRA</sequence>
<dbReference type="AlphaFoldDB" id="A0AAV0GMT3"/>
<feature type="domain" description="DM2" evidence="2">
    <location>
        <begin position="225"/>
        <end position="302"/>
    </location>
</feature>
<dbReference type="InterPro" id="IPR036885">
    <property type="entry name" value="SWIB_MDM2_dom_sf"/>
</dbReference>
<reference evidence="3" key="1">
    <citation type="submission" date="2022-08" db="EMBL/GenBank/DDBJ databases">
        <authorList>
            <person name="Gutierrez-Valencia J."/>
        </authorList>
    </citation>
    <scope>NUCLEOTIDE SEQUENCE</scope>
</reference>
<protein>
    <recommendedName>
        <fullName evidence="2">DM2 domain-containing protein</fullName>
    </recommendedName>
</protein>
<comment type="caution">
    <text evidence="3">The sequence shown here is derived from an EMBL/GenBank/DDBJ whole genome shotgun (WGS) entry which is preliminary data.</text>
</comment>
<accession>A0AAV0GMT3</accession>
<dbReference type="SMART" id="SM00151">
    <property type="entry name" value="SWIB"/>
    <property type="match status" value="2"/>
</dbReference>
<feature type="domain" description="DM2" evidence="2">
    <location>
        <begin position="363"/>
        <end position="444"/>
    </location>
</feature>
<dbReference type="SUPFAM" id="SSF47592">
    <property type="entry name" value="SWIB/MDM2 domain"/>
    <property type="match status" value="2"/>
</dbReference>
<evidence type="ECO:0000259" key="2">
    <source>
        <dbReference type="PROSITE" id="PS51925"/>
    </source>
</evidence>